<organism evidence="6 7">
    <name type="scientific">Hemibagrus guttatus</name>
    <dbReference type="NCBI Taxonomy" id="175788"/>
    <lineage>
        <taxon>Eukaryota</taxon>
        <taxon>Metazoa</taxon>
        <taxon>Chordata</taxon>
        <taxon>Craniata</taxon>
        <taxon>Vertebrata</taxon>
        <taxon>Euteleostomi</taxon>
        <taxon>Actinopterygii</taxon>
        <taxon>Neopterygii</taxon>
        <taxon>Teleostei</taxon>
        <taxon>Ostariophysi</taxon>
        <taxon>Siluriformes</taxon>
        <taxon>Bagridae</taxon>
        <taxon>Hemibagrus</taxon>
    </lineage>
</organism>
<dbReference type="AlphaFoldDB" id="A0AAE0Q8D8"/>
<reference evidence="6" key="1">
    <citation type="submission" date="2023-06" db="EMBL/GenBank/DDBJ databases">
        <title>Male Hemibagrus guttatus genome.</title>
        <authorList>
            <person name="Bian C."/>
        </authorList>
    </citation>
    <scope>NUCLEOTIDE SEQUENCE</scope>
    <source>
        <strain evidence="6">Male_cb2023</strain>
        <tissue evidence="6">Muscle</tissue>
    </source>
</reference>
<dbReference type="EMBL" id="JAUCMX010000020">
    <property type="protein sequence ID" value="KAK3515629.1"/>
    <property type="molecule type" value="Genomic_DNA"/>
</dbReference>
<evidence type="ECO:0000259" key="5">
    <source>
        <dbReference type="PROSITE" id="PS50102"/>
    </source>
</evidence>
<dbReference type="SMART" id="SM00360">
    <property type="entry name" value="RRM"/>
    <property type="match status" value="4"/>
</dbReference>
<dbReference type="InterPro" id="IPR050666">
    <property type="entry name" value="ESRP"/>
</dbReference>
<feature type="domain" description="RRM" evidence="5">
    <location>
        <begin position="330"/>
        <end position="407"/>
    </location>
</feature>
<sequence>MVGMAAVLRLQGLNEDAGFEDIRSFFQGLTIPEGGVHIIGGKLGEAFIIFHSERAGQLAMLHSGKPIKGSIVTLYESSMVEFKHTMELKLRKRKCASMGSKPGLQTVKEMYSTLLSVLDVVKGLQSSPVSPVTTKVQSSPASPTQLTNTPNMGEDVIEKSPIADQRQPVKNPVRAAESRRPHVEEQQSGVREDSKPGYLRLYGLPNTITKEDVFQFLEGLKVVDVITDTLQGQDQCCLVKMASFKEAEEGLKYSSRSTRGFQVQVRLAHERMWKNAMELRENSSCSIFSEPDRFSPGRHLRKNSPGKRPCSSWGSPKRRRSNSPSFDTEYYVMVKNLPKNVTKSEIRALFACPDIPNSKILHLLNKWKERTSTAFIIFSQPEDYTSVMNMNGTVVHSKIIDVSSITKEKMKDLMYQNQCTEPERSRPCSSQTLPVLSCIYARNFRANVSKAEVKDFFSMYNISEEDVKLLEDENGNGIGEAVIQFACEEHAKEALGLHGERFRREQILLACISPHQMKEILHKTR</sequence>
<evidence type="ECO:0000313" key="6">
    <source>
        <dbReference type="EMBL" id="KAK3515629.1"/>
    </source>
</evidence>
<evidence type="ECO:0000256" key="3">
    <source>
        <dbReference type="PROSITE-ProRule" id="PRU00176"/>
    </source>
</evidence>
<dbReference type="Gene3D" id="3.30.70.330">
    <property type="match status" value="4"/>
</dbReference>
<feature type="region of interest" description="Disordered" evidence="4">
    <location>
        <begin position="296"/>
        <end position="324"/>
    </location>
</feature>
<dbReference type="PROSITE" id="PS50102">
    <property type="entry name" value="RRM"/>
    <property type="match status" value="2"/>
</dbReference>
<dbReference type="InterPro" id="IPR035979">
    <property type="entry name" value="RBD_domain_sf"/>
</dbReference>
<accession>A0AAE0Q8D8</accession>
<dbReference type="PANTHER" id="PTHR13976">
    <property type="entry name" value="HETEROGENEOUS NUCLEAR RIBONUCLEOPROTEIN-RELATED"/>
    <property type="match status" value="1"/>
</dbReference>
<dbReference type="Proteomes" id="UP001274896">
    <property type="component" value="Unassembled WGS sequence"/>
</dbReference>
<evidence type="ECO:0000256" key="1">
    <source>
        <dbReference type="ARBA" id="ARBA00022737"/>
    </source>
</evidence>
<name>A0AAE0Q8D8_9TELE</name>
<dbReference type="SUPFAM" id="SSF54928">
    <property type="entry name" value="RNA-binding domain, RBD"/>
    <property type="match status" value="3"/>
</dbReference>
<evidence type="ECO:0000256" key="2">
    <source>
        <dbReference type="ARBA" id="ARBA00022884"/>
    </source>
</evidence>
<comment type="caution">
    <text evidence="6">The sequence shown here is derived from an EMBL/GenBank/DDBJ whole genome shotgun (WGS) entry which is preliminary data.</text>
</comment>
<dbReference type="Pfam" id="PF00076">
    <property type="entry name" value="RRM_1"/>
    <property type="match status" value="2"/>
</dbReference>
<keyword evidence="2 3" id="KW-0694">RNA-binding</keyword>
<keyword evidence="1" id="KW-0677">Repeat</keyword>
<dbReference type="InterPro" id="IPR000504">
    <property type="entry name" value="RRM_dom"/>
</dbReference>
<feature type="compositionally biased region" description="Polar residues" evidence="4">
    <location>
        <begin position="131"/>
        <end position="151"/>
    </location>
</feature>
<keyword evidence="7" id="KW-1185">Reference proteome</keyword>
<feature type="domain" description="RRM" evidence="5">
    <location>
        <begin position="437"/>
        <end position="514"/>
    </location>
</feature>
<evidence type="ECO:0000256" key="4">
    <source>
        <dbReference type="SAM" id="MobiDB-lite"/>
    </source>
</evidence>
<feature type="region of interest" description="Disordered" evidence="4">
    <location>
        <begin position="131"/>
        <end position="194"/>
    </location>
</feature>
<gene>
    <name evidence="6" type="ORF">QTP70_025329</name>
</gene>
<evidence type="ECO:0000313" key="7">
    <source>
        <dbReference type="Proteomes" id="UP001274896"/>
    </source>
</evidence>
<dbReference type="GO" id="GO:0003723">
    <property type="term" value="F:RNA binding"/>
    <property type="evidence" value="ECO:0007669"/>
    <property type="project" value="UniProtKB-UniRule"/>
</dbReference>
<feature type="compositionally biased region" description="Basic residues" evidence="4">
    <location>
        <begin position="296"/>
        <end position="305"/>
    </location>
</feature>
<proteinExistence type="predicted"/>
<feature type="compositionally biased region" description="Basic and acidic residues" evidence="4">
    <location>
        <begin position="176"/>
        <end position="194"/>
    </location>
</feature>
<dbReference type="InterPro" id="IPR012677">
    <property type="entry name" value="Nucleotide-bd_a/b_plait_sf"/>
</dbReference>
<protein>
    <recommendedName>
        <fullName evidence="5">RRM domain-containing protein</fullName>
    </recommendedName>
</protein>